<dbReference type="HAMAP" id="MF_00171">
    <property type="entry name" value="TruA"/>
    <property type="match status" value="1"/>
</dbReference>
<dbReference type="InterPro" id="IPR020097">
    <property type="entry name" value="PsdUridine_synth_TruA_a/b_dom"/>
</dbReference>
<dbReference type="EMBL" id="NDYC01000029">
    <property type="protein sequence ID" value="OXZ26969.1"/>
    <property type="molecule type" value="Genomic_DNA"/>
</dbReference>
<protein>
    <recommendedName>
        <fullName evidence="4">tRNA pseudouridine synthase A</fullName>
        <ecNumber evidence="4">5.4.99.12</ecNumber>
    </recommendedName>
    <alternativeName>
        <fullName evidence="4">tRNA pseudouridine(38-40) synthase</fullName>
    </alternativeName>
    <alternativeName>
        <fullName evidence="4">tRNA pseudouridylate synthase I</fullName>
    </alternativeName>
    <alternativeName>
        <fullName evidence="4">tRNA-uridine isomerase I</fullName>
    </alternativeName>
</protein>
<dbReference type="Proteomes" id="UP000215546">
    <property type="component" value="Unassembled WGS sequence"/>
</dbReference>
<dbReference type="Pfam" id="PF01416">
    <property type="entry name" value="PseudoU_synth_1"/>
    <property type="match status" value="2"/>
</dbReference>
<evidence type="ECO:0000256" key="1">
    <source>
        <dbReference type="ARBA" id="ARBA00009375"/>
    </source>
</evidence>
<dbReference type="EMBL" id="JAHAIK010000007">
    <property type="protein sequence ID" value="MBS5964766.1"/>
    <property type="molecule type" value="Genomic_DNA"/>
</dbReference>
<accession>A0A233V3J9</accession>
<keyword evidence="2 4" id="KW-0819">tRNA processing</keyword>
<dbReference type="PANTHER" id="PTHR11142:SF0">
    <property type="entry name" value="TRNA PSEUDOURIDINE SYNTHASE-LIKE 1"/>
    <property type="match status" value="1"/>
</dbReference>
<evidence type="ECO:0000259" key="8">
    <source>
        <dbReference type="Pfam" id="PF01416"/>
    </source>
</evidence>
<comment type="caution">
    <text evidence="4">Lacks conserved residue(s) required for the propagation of feature annotation.</text>
</comment>
<comment type="similarity">
    <text evidence="1 4 7">Belongs to the tRNA pseudouridine synthase TruA family.</text>
</comment>
<evidence type="ECO:0000256" key="5">
    <source>
        <dbReference type="PIRSR" id="PIRSR001430-1"/>
    </source>
</evidence>
<comment type="catalytic activity">
    <reaction evidence="4 7">
        <text>uridine(38/39/40) in tRNA = pseudouridine(38/39/40) in tRNA</text>
        <dbReference type="Rhea" id="RHEA:22376"/>
        <dbReference type="Rhea" id="RHEA-COMP:10085"/>
        <dbReference type="Rhea" id="RHEA-COMP:10087"/>
        <dbReference type="ChEBI" id="CHEBI:65314"/>
        <dbReference type="ChEBI" id="CHEBI:65315"/>
        <dbReference type="EC" id="5.4.99.12"/>
    </reaction>
</comment>
<dbReference type="Gene3D" id="3.30.70.580">
    <property type="entry name" value="Pseudouridine synthase I, catalytic domain, N-terminal subdomain"/>
    <property type="match status" value="1"/>
</dbReference>
<organism evidence="10 13">
    <name type="scientific">Finegoldia magna</name>
    <name type="common">Peptostreptococcus magnus</name>
    <dbReference type="NCBI Taxonomy" id="1260"/>
    <lineage>
        <taxon>Bacteria</taxon>
        <taxon>Bacillati</taxon>
        <taxon>Bacillota</taxon>
        <taxon>Tissierellia</taxon>
        <taxon>Tissierellales</taxon>
        <taxon>Peptoniphilaceae</taxon>
        <taxon>Finegoldia</taxon>
    </lineage>
</organism>
<evidence type="ECO:0000313" key="12">
    <source>
        <dbReference type="EMBL" id="PMC60551.1"/>
    </source>
</evidence>
<comment type="subunit">
    <text evidence="4">Homodimer.</text>
</comment>
<reference evidence="13 14" key="2">
    <citation type="submission" date="2017-04" db="EMBL/GenBank/DDBJ databases">
        <title>Finegoldia magna isolated from orthopedic joint implant-associated infections.</title>
        <authorList>
            <person name="Bjorklund S."/>
            <person name="Bruggemann H."/>
            <person name="Jensen A."/>
            <person name="Hellmark B."/>
            <person name="Soderquist B."/>
        </authorList>
    </citation>
    <scope>NUCLEOTIDE SEQUENCE [LARGE SCALE GENOMIC DNA]</scope>
    <source>
        <strain evidence="14">12T273</strain>
        <strain evidence="13">CCUG 54800</strain>
    </source>
</reference>
<evidence type="ECO:0000256" key="2">
    <source>
        <dbReference type="ARBA" id="ARBA00022694"/>
    </source>
</evidence>
<dbReference type="InterPro" id="IPR001406">
    <property type="entry name" value="PsdUridine_synth_TruA"/>
</dbReference>
<dbReference type="CDD" id="cd02570">
    <property type="entry name" value="PseudoU_synth_EcTruA"/>
    <property type="match status" value="1"/>
</dbReference>
<comment type="function">
    <text evidence="4">Formation of pseudouridine at positions 38, 39 and 40 in the anticodon stem and loop of transfer RNAs.</text>
</comment>
<dbReference type="EMBL" id="NDYE01000016">
    <property type="protein sequence ID" value="OXZ31466.1"/>
    <property type="molecule type" value="Genomic_DNA"/>
</dbReference>
<evidence type="ECO:0000313" key="13">
    <source>
        <dbReference type="Proteomes" id="UP000215413"/>
    </source>
</evidence>
<dbReference type="InterPro" id="IPR020094">
    <property type="entry name" value="TruA/RsuA/RluB/E/F_N"/>
</dbReference>
<reference evidence="9" key="4">
    <citation type="submission" date="2021-02" db="EMBL/GenBank/DDBJ databases">
        <title>Infant gut strain persistence is associated with maternal origin, phylogeny, and functional potential including surface adhesion and iron acquisition.</title>
        <authorList>
            <person name="Lou Y.C."/>
        </authorList>
    </citation>
    <scope>NUCLEOTIDE SEQUENCE</scope>
    <source>
        <strain evidence="9">L3_058_000G1_dasL3_058_000G1_concoct_72</strain>
    </source>
</reference>
<feature type="domain" description="Pseudouridine synthase I TruA alpha/beta" evidence="8">
    <location>
        <begin position="146"/>
        <end position="244"/>
    </location>
</feature>
<reference evidence="12 15" key="3">
    <citation type="submission" date="2017-09" db="EMBL/GenBank/DDBJ databases">
        <title>Bacterial strain isolated from the female urinary microbiota.</title>
        <authorList>
            <person name="Thomas-White K."/>
            <person name="Kumar N."/>
            <person name="Forster S."/>
            <person name="Putonti C."/>
            <person name="Lawley T."/>
            <person name="Wolfe A.J."/>
        </authorList>
    </citation>
    <scope>NUCLEOTIDE SEQUENCE [LARGE SCALE GENOMIC DNA]</scope>
    <source>
        <strain evidence="12 15">UMB0115</strain>
    </source>
</reference>
<dbReference type="Gene3D" id="3.30.70.660">
    <property type="entry name" value="Pseudouridine synthase I, catalytic domain, C-terminal subdomain"/>
    <property type="match status" value="1"/>
</dbReference>
<dbReference type="EC" id="5.4.99.12" evidence="4"/>
<dbReference type="Proteomes" id="UP000235723">
    <property type="component" value="Unassembled WGS sequence"/>
</dbReference>
<sequence length="244" mass="28295">MKNIKLTVQYDGSKFYGWQKLNDLPSVQLEIEKAVTKMVNQPVKINGAGRTDKGVHAKGQVCNFIVDTDISANQFLMGVNHFTSDPIVIVKSEEVDLDFHARFSAKSKTYKYILCNKYYMEPWFNDYKGHRKYYLDFDLLLKCRDMLIGKHDFTSFVNDLEEDTNPIRTIDEITIERIDDDIVFTFKAESFLRNMVRILVGSMVDVARGRKSIEWLKNALENKDRQSAGITIEPCGLYLMDIEY</sequence>
<gene>
    <name evidence="4 9" type="primary">truA</name>
    <name evidence="10" type="ORF">B9N49_06220</name>
    <name evidence="11" type="ORF">B9N55_07470</name>
    <name evidence="12" type="ORF">CJ208_01415</name>
    <name evidence="9" type="ORF">KIA07_03755</name>
</gene>
<evidence type="ECO:0000256" key="7">
    <source>
        <dbReference type="RuleBase" id="RU003792"/>
    </source>
</evidence>
<dbReference type="PANTHER" id="PTHR11142">
    <property type="entry name" value="PSEUDOURIDYLATE SYNTHASE"/>
    <property type="match status" value="1"/>
</dbReference>
<dbReference type="InterPro" id="IPR020095">
    <property type="entry name" value="PsdUridine_synth_TruA_C"/>
</dbReference>
<dbReference type="FunFam" id="3.30.70.580:FF:000001">
    <property type="entry name" value="tRNA pseudouridine synthase A"/>
    <property type="match status" value="1"/>
</dbReference>
<feature type="active site" description="Nucleophile" evidence="4 5">
    <location>
        <position position="52"/>
    </location>
</feature>
<comment type="caution">
    <text evidence="10">The sequence shown here is derived from an EMBL/GenBank/DDBJ whole genome shotgun (WGS) entry which is preliminary data.</text>
</comment>
<dbReference type="NCBIfam" id="TIGR00071">
    <property type="entry name" value="hisT_truA"/>
    <property type="match status" value="1"/>
</dbReference>
<dbReference type="EMBL" id="PNHD01000002">
    <property type="protein sequence ID" value="PMC60551.1"/>
    <property type="molecule type" value="Genomic_DNA"/>
</dbReference>
<evidence type="ECO:0000256" key="3">
    <source>
        <dbReference type="ARBA" id="ARBA00023235"/>
    </source>
</evidence>
<dbReference type="Proteomes" id="UP000215413">
    <property type="component" value="Unassembled WGS sequence"/>
</dbReference>
<feature type="binding site" evidence="4 6">
    <location>
        <position position="110"/>
    </location>
    <ligand>
        <name>substrate</name>
    </ligand>
</feature>
<reference evidence="10" key="1">
    <citation type="journal article" date="2017" name="J. Clin. Microbiol.">
        <title>Finegoldia magna Isolated from Orthopedic Joint Implant-Associated Infections.</title>
        <authorList>
            <person name="Soderquist B."/>
            <person name="Bjorklund S."/>
            <person name="Hellmark B."/>
            <person name="Jensen A."/>
            <person name="Bruggemann H."/>
        </authorList>
    </citation>
    <scope>NUCLEOTIDE SEQUENCE</scope>
    <source>
        <strain evidence="11">12T273</strain>
        <strain evidence="10">CCUG 54800</strain>
    </source>
</reference>
<dbReference type="InterPro" id="IPR020103">
    <property type="entry name" value="PsdUridine_synth_cat_dom_sf"/>
</dbReference>
<dbReference type="PIRSF" id="PIRSF001430">
    <property type="entry name" value="tRNA_psdUrid_synth"/>
    <property type="match status" value="1"/>
</dbReference>
<proteinExistence type="inferred from homology"/>
<name>A0A233V3J9_FINMA</name>
<evidence type="ECO:0000313" key="9">
    <source>
        <dbReference type="EMBL" id="MBS5964766.1"/>
    </source>
</evidence>
<evidence type="ECO:0000313" key="15">
    <source>
        <dbReference type="Proteomes" id="UP000235723"/>
    </source>
</evidence>
<evidence type="ECO:0000256" key="6">
    <source>
        <dbReference type="PIRSR" id="PIRSR001430-2"/>
    </source>
</evidence>
<dbReference type="AlphaFoldDB" id="A0A233V3J9"/>
<evidence type="ECO:0000256" key="4">
    <source>
        <dbReference type="HAMAP-Rule" id="MF_00171"/>
    </source>
</evidence>
<evidence type="ECO:0000313" key="11">
    <source>
        <dbReference type="EMBL" id="OXZ31466.1"/>
    </source>
</evidence>
<dbReference type="Proteomes" id="UP000730862">
    <property type="component" value="Unassembled WGS sequence"/>
</dbReference>
<evidence type="ECO:0000313" key="14">
    <source>
        <dbReference type="Proteomes" id="UP000215546"/>
    </source>
</evidence>
<keyword evidence="3 4" id="KW-0413">Isomerase</keyword>
<evidence type="ECO:0000313" key="10">
    <source>
        <dbReference type="EMBL" id="OXZ26969.1"/>
    </source>
</evidence>
<dbReference type="GO" id="GO:0160147">
    <property type="term" value="F:tRNA pseudouridine(38-40) synthase activity"/>
    <property type="evidence" value="ECO:0007669"/>
    <property type="project" value="UniProtKB-EC"/>
</dbReference>
<dbReference type="RefSeq" id="WP_094205986.1">
    <property type="nucleotide sequence ID" value="NZ_JAHAIK010000007.1"/>
</dbReference>
<dbReference type="SUPFAM" id="SSF55120">
    <property type="entry name" value="Pseudouridine synthase"/>
    <property type="match status" value="1"/>
</dbReference>
<dbReference type="GO" id="GO:0031119">
    <property type="term" value="P:tRNA pseudouridine synthesis"/>
    <property type="evidence" value="ECO:0007669"/>
    <property type="project" value="UniProtKB-UniRule"/>
</dbReference>
<dbReference type="GO" id="GO:0003723">
    <property type="term" value="F:RNA binding"/>
    <property type="evidence" value="ECO:0007669"/>
    <property type="project" value="InterPro"/>
</dbReference>
<feature type="domain" description="Pseudouridine synthase I TruA alpha/beta" evidence="8">
    <location>
        <begin position="8"/>
        <end position="103"/>
    </location>
</feature>